<sequence length="88" mass="10004">MKPSRVAERCHEHECLDFRPSDIGQALPEVDLQLSAWRGLKPRRRQHLRLQHLAIGLHGALQRSPANCRAFLDQEVLAHHVGIAAMNE</sequence>
<name>A0A8I1Y1K6_BRAEL</name>
<evidence type="ECO:0000313" key="2">
    <source>
        <dbReference type="Proteomes" id="UP000673383"/>
    </source>
</evidence>
<dbReference type="Proteomes" id="UP000673383">
    <property type="component" value="Unassembled WGS sequence"/>
</dbReference>
<dbReference type="AlphaFoldDB" id="A0A8I1Y1K6"/>
<accession>A0A8I1Y1K6</accession>
<protein>
    <submittedName>
        <fullName evidence="1">Uncharacterized protein</fullName>
    </submittedName>
</protein>
<comment type="caution">
    <text evidence="1">The sequence shown here is derived from an EMBL/GenBank/DDBJ whole genome shotgun (WGS) entry which is preliminary data.</text>
</comment>
<dbReference type="RefSeq" id="WP_155258812.1">
    <property type="nucleotide sequence ID" value="NZ_CP126029.1"/>
</dbReference>
<dbReference type="EMBL" id="JAFICZ010000001">
    <property type="protein sequence ID" value="MBP1290369.1"/>
    <property type="molecule type" value="Genomic_DNA"/>
</dbReference>
<evidence type="ECO:0000313" key="1">
    <source>
        <dbReference type="EMBL" id="MBP1290369.1"/>
    </source>
</evidence>
<gene>
    <name evidence="1" type="ORF">JOH49_000122</name>
</gene>
<organism evidence="1 2">
    <name type="scientific">Bradyrhizobium elkanii</name>
    <dbReference type="NCBI Taxonomy" id="29448"/>
    <lineage>
        <taxon>Bacteria</taxon>
        <taxon>Pseudomonadati</taxon>
        <taxon>Pseudomonadota</taxon>
        <taxon>Alphaproteobacteria</taxon>
        <taxon>Hyphomicrobiales</taxon>
        <taxon>Nitrobacteraceae</taxon>
        <taxon>Bradyrhizobium</taxon>
    </lineage>
</organism>
<proteinExistence type="predicted"/>
<reference evidence="1" key="1">
    <citation type="submission" date="2021-02" db="EMBL/GenBank/DDBJ databases">
        <title>Genomic Encyclopedia of Type Strains, Phase IV (KMG-V): Genome sequencing to study the core and pangenomes of soil and plant-associated prokaryotes.</title>
        <authorList>
            <person name="Whitman W."/>
        </authorList>
    </citation>
    <scope>NUCLEOTIDE SEQUENCE</scope>
    <source>
        <strain evidence="1">USDA 406</strain>
    </source>
</reference>